<evidence type="ECO:0000313" key="3">
    <source>
        <dbReference type="Proteomes" id="UP000076842"/>
    </source>
</evidence>
<protein>
    <submittedName>
        <fullName evidence="2">Uncharacterized protein</fullName>
    </submittedName>
</protein>
<feature type="region of interest" description="Disordered" evidence="1">
    <location>
        <begin position="209"/>
        <end position="291"/>
    </location>
</feature>
<feature type="region of interest" description="Disordered" evidence="1">
    <location>
        <begin position="155"/>
        <end position="194"/>
    </location>
</feature>
<evidence type="ECO:0000256" key="1">
    <source>
        <dbReference type="SAM" id="MobiDB-lite"/>
    </source>
</evidence>
<evidence type="ECO:0000313" key="2">
    <source>
        <dbReference type="EMBL" id="KZT56310.1"/>
    </source>
</evidence>
<accession>A0A165F6X2</accession>
<name>A0A165F6X2_9BASI</name>
<gene>
    <name evidence="2" type="ORF">CALCODRAFT_509576</name>
</gene>
<dbReference type="InParanoid" id="A0A165F6X2"/>
<organism evidence="2 3">
    <name type="scientific">Calocera cornea HHB12733</name>
    <dbReference type="NCBI Taxonomy" id="1353952"/>
    <lineage>
        <taxon>Eukaryota</taxon>
        <taxon>Fungi</taxon>
        <taxon>Dikarya</taxon>
        <taxon>Basidiomycota</taxon>
        <taxon>Agaricomycotina</taxon>
        <taxon>Dacrymycetes</taxon>
        <taxon>Dacrymycetales</taxon>
        <taxon>Dacrymycetaceae</taxon>
        <taxon>Calocera</taxon>
    </lineage>
</organism>
<sequence>MIIALFTTNQPQMDFTQFLEQQLPGAFLIPAAPDGGSNFAAHGVPSTPADFDLDPSFVDGSAFSLLDAHFLGDQTFTNPRTANPEDIFSPVPLYTPSSSSSPDFEEAFPTSPFNQRGLMNFGVGAPATTPSTPGSPINLALNGAFAPITVDPSLTVSSPEEREAVATHIDNTSDISDETHLSIPTSESPYAESFEEKIARLEEEVNRLQRTARQDTTSGTGRTPRQATTSSGSRNTRGKRITRSMSSSTSDPIGKGKRKRNEDEDEDEDEDEVVEETPARKSKRSKKDVQDGDSIRAWACPYPHHQGSSSHCNILVGSLHEIPRHLVTHLIEEEDRLRDDPTIDVSTLVFGGAPSNRHTCQYCHEEFSRWDAWVRHTNSSRKKKGNCSTPVGMHGQHPDLETFETNAAAEVLAKVKVSGEKKRITEIIEVYSTWSDRYRFKNARGGQERQPRWLLTTELPARNSVAAYSPHTAP</sequence>
<dbReference type="Proteomes" id="UP000076842">
    <property type="component" value="Unassembled WGS sequence"/>
</dbReference>
<dbReference type="OrthoDB" id="8922241at2759"/>
<proteinExistence type="predicted"/>
<dbReference type="AlphaFoldDB" id="A0A165F6X2"/>
<reference evidence="2 3" key="1">
    <citation type="journal article" date="2016" name="Mol. Biol. Evol.">
        <title>Comparative Genomics of Early-Diverging Mushroom-Forming Fungi Provides Insights into the Origins of Lignocellulose Decay Capabilities.</title>
        <authorList>
            <person name="Nagy L.G."/>
            <person name="Riley R."/>
            <person name="Tritt A."/>
            <person name="Adam C."/>
            <person name="Daum C."/>
            <person name="Floudas D."/>
            <person name="Sun H."/>
            <person name="Yadav J.S."/>
            <person name="Pangilinan J."/>
            <person name="Larsson K.H."/>
            <person name="Matsuura K."/>
            <person name="Barry K."/>
            <person name="Labutti K."/>
            <person name="Kuo R."/>
            <person name="Ohm R.A."/>
            <person name="Bhattacharya S.S."/>
            <person name="Shirouzu T."/>
            <person name="Yoshinaga Y."/>
            <person name="Martin F.M."/>
            <person name="Grigoriev I.V."/>
            <person name="Hibbett D.S."/>
        </authorList>
    </citation>
    <scope>NUCLEOTIDE SEQUENCE [LARGE SCALE GENOMIC DNA]</scope>
    <source>
        <strain evidence="2 3">HHB12733</strain>
    </source>
</reference>
<dbReference type="EMBL" id="KV423980">
    <property type="protein sequence ID" value="KZT56310.1"/>
    <property type="molecule type" value="Genomic_DNA"/>
</dbReference>
<feature type="compositionally biased region" description="Polar residues" evidence="1">
    <location>
        <begin position="209"/>
        <end position="235"/>
    </location>
</feature>
<keyword evidence="3" id="KW-1185">Reference proteome</keyword>
<feature type="compositionally biased region" description="Acidic residues" evidence="1">
    <location>
        <begin position="263"/>
        <end position="275"/>
    </location>
</feature>